<keyword evidence="4" id="KW-1185">Reference proteome</keyword>
<comment type="caution">
    <text evidence="3">The sequence shown here is derived from an EMBL/GenBank/DDBJ whole genome shotgun (WGS) entry which is preliminary data.</text>
</comment>
<feature type="transmembrane region" description="Helical" evidence="2">
    <location>
        <begin position="120"/>
        <end position="145"/>
    </location>
</feature>
<reference evidence="3" key="1">
    <citation type="submission" date="2023-02" db="EMBL/GenBank/DDBJ databases">
        <title>Colletotrichum kahawae CIFC_Que2 genome sequencing and assembly.</title>
        <authorList>
            <person name="Baroncelli R."/>
        </authorList>
    </citation>
    <scope>NUCLEOTIDE SEQUENCE</scope>
    <source>
        <strain evidence="3">CIFC_Que2</strain>
    </source>
</reference>
<feature type="transmembrane region" description="Helical" evidence="2">
    <location>
        <begin position="157"/>
        <end position="179"/>
    </location>
</feature>
<proteinExistence type="predicted"/>
<sequence>MSPPTLLSRGEGANDSRPGNEGSTKPPSRGSETPIQELRSYPFENSRNASAHDERVAFISPSISSISDNQTLNAAPGSTASEQHHNHEAARFSEGETPSHKRERTAPPYSDKSPESVWTVWWMEIFSSFLALGCIIAMVVILSIYQGQPLPRWPKLISINSLIAVFTAIFKASLILPVAEGLGQLKWNWFDRFQKLGDLVIFDNASRGPWGSFLLMIKYIPRPDRGYLAGLGAFITIAALAIDPFSQAIINHRSCEVTADFGLAQVSRTNNYSGNPPQRYSPYGGMLITLNQQMLRAIHRGLVDPPKAGQLADFTCTSGNCTFERDGGGSYFSSLSTCYSCDDITEKVVNVTESGPTGPTITWHIPWSVNVTYERLFTVRGSSRHLAMRPTPPQAYQNSSPPIYSFDLLSYAKKKCDGCKPVFAAQCRIDPCVKRYSATVSNGAYAEKVEGDAQMLRTRPSTLVESRGIETSSSFGLITDSVLVDGVERTCNELDDKADNSVRVGFKDGGFQEIFDERNGAEKQNLTWKHYPKECVWVVERSSWFGMRQTMTELLQGDITTLGADADEWAKGSFWNKQVYANGNISMSTVNDLVAGLADSMTATMRRLPYGASEQTEELESTVSADLKMATGRVMTTETCIYVEWGWIAYPAALLALQWTFSMLVLVACSRCVRPSAGLGRAVWKSSPLALLFHGIDDDLRARNQSINTVKQMQSLADDVRVRLVPAKYPQRNGWKFADM</sequence>
<feature type="compositionally biased region" description="Basic and acidic residues" evidence="1">
    <location>
        <begin position="82"/>
        <end position="100"/>
    </location>
</feature>
<evidence type="ECO:0000256" key="2">
    <source>
        <dbReference type="SAM" id="Phobius"/>
    </source>
</evidence>
<evidence type="ECO:0000313" key="3">
    <source>
        <dbReference type="EMBL" id="KAK2730230.1"/>
    </source>
</evidence>
<organism evidence="3 4">
    <name type="scientific">Colletotrichum kahawae</name>
    <name type="common">Coffee berry disease fungus</name>
    <dbReference type="NCBI Taxonomy" id="34407"/>
    <lineage>
        <taxon>Eukaryota</taxon>
        <taxon>Fungi</taxon>
        <taxon>Dikarya</taxon>
        <taxon>Ascomycota</taxon>
        <taxon>Pezizomycotina</taxon>
        <taxon>Sordariomycetes</taxon>
        <taxon>Hypocreomycetidae</taxon>
        <taxon>Glomerellales</taxon>
        <taxon>Glomerellaceae</taxon>
        <taxon>Colletotrichum</taxon>
        <taxon>Colletotrichum gloeosporioides species complex</taxon>
    </lineage>
</organism>
<dbReference type="PANTHER" id="PTHR35394:SF5">
    <property type="entry name" value="DUF3176 DOMAIN-CONTAINING PROTEIN"/>
    <property type="match status" value="1"/>
</dbReference>
<protein>
    <submittedName>
        <fullName evidence="3">Uncharacterized protein</fullName>
    </submittedName>
</protein>
<feature type="compositionally biased region" description="Polar residues" evidence="1">
    <location>
        <begin position="21"/>
        <end position="34"/>
    </location>
</feature>
<name>A0AAE0CYC2_COLKA</name>
<feature type="compositionally biased region" description="Polar residues" evidence="1">
    <location>
        <begin position="68"/>
        <end position="81"/>
    </location>
</feature>
<dbReference type="AlphaFoldDB" id="A0AAE0CYC2"/>
<dbReference type="Proteomes" id="UP001281614">
    <property type="component" value="Unassembled WGS sequence"/>
</dbReference>
<evidence type="ECO:0000313" key="4">
    <source>
        <dbReference type="Proteomes" id="UP001281614"/>
    </source>
</evidence>
<dbReference type="EMBL" id="VYYT01000688">
    <property type="protein sequence ID" value="KAK2730230.1"/>
    <property type="molecule type" value="Genomic_DNA"/>
</dbReference>
<dbReference type="PANTHER" id="PTHR35394">
    <property type="entry name" value="DUF3176 DOMAIN-CONTAINING PROTEIN"/>
    <property type="match status" value="1"/>
</dbReference>
<keyword evidence="2" id="KW-1133">Transmembrane helix</keyword>
<gene>
    <name evidence="3" type="ORF">CKAH01_09616</name>
</gene>
<dbReference type="Pfam" id="PF11374">
    <property type="entry name" value="DUF3176"/>
    <property type="match status" value="1"/>
</dbReference>
<evidence type="ECO:0000256" key="1">
    <source>
        <dbReference type="SAM" id="MobiDB-lite"/>
    </source>
</evidence>
<feature type="region of interest" description="Disordered" evidence="1">
    <location>
        <begin position="1"/>
        <end position="54"/>
    </location>
</feature>
<feature type="region of interest" description="Disordered" evidence="1">
    <location>
        <begin position="68"/>
        <end position="113"/>
    </location>
</feature>
<keyword evidence="2" id="KW-0472">Membrane</keyword>
<keyword evidence="2" id="KW-0812">Transmembrane</keyword>
<dbReference type="InterPro" id="IPR021514">
    <property type="entry name" value="DUF3176"/>
</dbReference>
<accession>A0AAE0CYC2</accession>